<organism evidence="5 6">
    <name type="scientific">Rhodococcus opacus</name>
    <name type="common">Nocardia opaca</name>
    <dbReference type="NCBI Taxonomy" id="37919"/>
    <lineage>
        <taxon>Bacteria</taxon>
        <taxon>Bacillati</taxon>
        <taxon>Actinomycetota</taxon>
        <taxon>Actinomycetes</taxon>
        <taxon>Mycobacteriales</taxon>
        <taxon>Nocardiaceae</taxon>
        <taxon>Rhodococcus</taxon>
    </lineage>
</organism>
<dbReference type="AlphaFoldDB" id="A0A076EY42"/>
<dbReference type="RefSeq" id="WP_037237323.1">
    <property type="nucleotide sequence ID" value="NZ_CP008947.1"/>
</dbReference>
<evidence type="ECO:0000259" key="4">
    <source>
        <dbReference type="PROSITE" id="PS50977"/>
    </source>
</evidence>
<evidence type="ECO:0000256" key="1">
    <source>
        <dbReference type="ARBA" id="ARBA00023125"/>
    </source>
</evidence>
<evidence type="ECO:0000256" key="3">
    <source>
        <dbReference type="SAM" id="MobiDB-lite"/>
    </source>
</evidence>
<feature type="DNA-binding region" description="H-T-H motif" evidence="2">
    <location>
        <begin position="46"/>
        <end position="65"/>
    </location>
</feature>
<dbReference type="PRINTS" id="PR00455">
    <property type="entry name" value="HTHTETR"/>
</dbReference>
<reference evidence="5 6" key="1">
    <citation type="submission" date="2014-07" db="EMBL/GenBank/DDBJ databases">
        <title>Genome Sequence of Rhodococcus opacus Strain R7, a Biodegrader of Mono- and Polycyclic Aromatic Hydrocarbons.</title>
        <authorList>
            <person name="Di Gennaro P."/>
            <person name="Zampolli J."/>
            <person name="Presti I."/>
            <person name="Cappelletti M."/>
            <person name="D'Ursi P."/>
            <person name="Orro A."/>
            <person name="Mezzelani A."/>
            <person name="Milanesi L."/>
        </authorList>
    </citation>
    <scope>NUCLEOTIDE SEQUENCE [LARGE SCALE GENOMIC DNA]</scope>
    <source>
        <strain evidence="5 6">R7</strain>
    </source>
</reference>
<dbReference type="Proteomes" id="UP000028488">
    <property type="component" value="Chromosome"/>
</dbReference>
<evidence type="ECO:0000313" key="5">
    <source>
        <dbReference type="EMBL" id="AII10187.1"/>
    </source>
</evidence>
<dbReference type="InterPro" id="IPR041678">
    <property type="entry name" value="TetR_C_16"/>
</dbReference>
<evidence type="ECO:0000256" key="2">
    <source>
        <dbReference type="PROSITE-ProRule" id="PRU00335"/>
    </source>
</evidence>
<dbReference type="GO" id="GO:0003700">
    <property type="term" value="F:DNA-binding transcription factor activity"/>
    <property type="evidence" value="ECO:0007669"/>
    <property type="project" value="TreeGrafter"/>
</dbReference>
<dbReference type="PROSITE" id="PS50977">
    <property type="entry name" value="HTH_TETR_2"/>
    <property type="match status" value="1"/>
</dbReference>
<dbReference type="PANTHER" id="PTHR30055:SF235">
    <property type="entry name" value="TRANSCRIPTIONAL REGULATORY PROTEIN"/>
    <property type="match status" value="1"/>
</dbReference>
<dbReference type="InterPro" id="IPR036271">
    <property type="entry name" value="Tet_transcr_reg_TetR-rel_C_sf"/>
</dbReference>
<dbReference type="Pfam" id="PF00440">
    <property type="entry name" value="TetR_N"/>
    <property type="match status" value="1"/>
</dbReference>
<feature type="region of interest" description="Disordered" evidence="3">
    <location>
        <begin position="1"/>
        <end position="26"/>
    </location>
</feature>
<name>A0A076EY42_RHOOP</name>
<dbReference type="InterPro" id="IPR009057">
    <property type="entry name" value="Homeodomain-like_sf"/>
</dbReference>
<protein>
    <submittedName>
        <fullName evidence="5">TetR family transcriptional regulator</fullName>
    </submittedName>
</protein>
<sequence>MTEPATRADATPGLRTGRRPGNPDTRSRILTTARKMFAQNGFDKTSVRSVATGAGVDSALIHHYFGTKRELFLASVDIPVDPTQVIAPVLDIPTGEVGSHLARAVFSVWESPHKPAVVAAFRSAMAGNEPNLIRTFLLEVVLRDLGPRVDDPPGTGMLRMQLVASQMAGVLVTRYILEFEPLASLPVDDLVAIVGPTLQRYLTGALPV</sequence>
<dbReference type="GO" id="GO:0000976">
    <property type="term" value="F:transcription cis-regulatory region binding"/>
    <property type="evidence" value="ECO:0007669"/>
    <property type="project" value="TreeGrafter"/>
</dbReference>
<keyword evidence="1 2" id="KW-0238">DNA-binding</keyword>
<dbReference type="Gene3D" id="1.10.357.10">
    <property type="entry name" value="Tetracycline Repressor, domain 2"/>
    <property type="match status" value="1"/>
</dbReference>
<dbReference type="Gene3D" id="1.10.10.60">
    <property type="entry name" value="Homeodomain-like"/>
    <property type="match status" value="1"/>
</dbReference>
<dbReference type="PANTHER" id="PTHR30055">
    <property type="entry name" value="HTH-TYPE TRANSCRIPTIONAL REGULATOR RUTR"/>
    <property type="match status" value="1"/>
</dbReference>
<dbReference type="eggNOG" id="COG1309">
    <property type="taxonomic scope" value="Bacteria"/>
</dbReference>
<dbReference type="Pfam" id="PF17920">
    <property type="entry name" value="TetR_C_16"/>
    <property type="match status" value="1"/>
</dbReference>
<dbReference type="EMBL" id="CP008947">
    <property type="protein sequence ID" value="AII10187.1"/>
    <property type="molecule type" value="Genomic_DNA"/>
</dbReference>
<proteinExistence type="predicted"/>
<evidence type="ECO:0000313" key="6">
    <source>
        <dbReference type="Proteomes" id="UP000028488"/>
    </source>
</evidence>
<gene>
    <name evidence="5" type="ORF">EP51_38270</name>
</gene>
<dbReference type="SUPFAM" id="SSF46689">
    <property type="entry name" value="Homeodomain-like"/>
    <property type="match status" value="1"/>
</dbReference>
<dbReference type="InterPro" id="IPR001647">
    <property type="entry name" value="HTH_TetR"/>
</dbReference>
<dbReference type="SUPFAM" id="SSF48498">
    <property type="entry name" value="Tetracyclin repressor-like, C-terminal domain"/>
    <property type="match status" value="1"/>
</dbReference>
<dbReference type="InterPro" id="IPR050109">
    <property type="entry name" value="HTH-type_TetR-like_transc_reg"/>
</dbReference>
<accession>A0A076EY42</accession>
<feature type="domain" description="HTH tetR-type" evidence="4">
    <location>
        <begin position="23"/>
        <end position="83"/>
    </location>
</feature>